<protein>
    <recommendedName>
        <fullName evidence="3">Nucleotidyltransferase family protein</fullName>
    </recommendedName>
</protein>
<sequence>MSFEWPLLVKVINDQVSHAELSLPEWGLLVRQARASMLLAKLVHWVESRGGLDEIPEAARRHFISAKCFSEKQSNDLFWEIRQLQKVARQLEFPFVLLKGAAYAVSEHPAARGRVFSDIDLLVPREKIGSAEKRLMIHGWMGGQNGVYNERYYRRWMHEIPPIRHLSRGSVIDLHHNILPITCKDCPDAGLLLADARALEKFDGLAVLSPVDQVIHSAVHLFYDGELEHGLRDLVDLDALIRGLGEQQVRLISRSSELGLARPVLYALRYSTTILGTPLSDELARQLQQVTPAKAILAVMDFLFIRALMPVHPSCTDRWTGLARNVLFLRAHWLKMPWYLLLPHLTIKAWMRLTGKEKH</sequence>
<comment type="caution">
    <text evidence="1">The sequence shown here is derived from an EMBL/GenBank/DDBJ whole genome shotgun (WGS) entry which is preliminary data.</text>
</comment>
<accession>A0A177P716</accession>
<reference evidence="2" key="1">
    <citation type="submission" date="2016-03" db="EMBL/GenBank/DDBJ databases">
        <authorList>
            <person name="Heylen K."/>
            <person name="De Vos P."/>
            <person name="Vekeman B."/>
        </authorList>
    </citation>
    <scope>NUCLEOTIDE SEQUENCE [LARGE SCALE GENOMIC DNA]</scope>
    <source>
        <strain evidence="2">R-45383</strain>
    </source>
</reference>
<dbReference type="STRING" id="702114.A1355_19250"/>
<name>A0A177P716_9GAMM</name>
<dbReference type="EMBL" id="LUUK01000032">
    <property type="protein sequence ID" value="OAI26127.1"/>
    <property type="molecule type" value="Genomic_DNA"/>
</dbReference>
<dbReference type="Pfam" id="PF14907">
    <property type="entry name" value="NTP_transf_5"/>
    <property type="match status" value="1"/>
</dbReference>
<dbReference type="Proteomes" id="UP000077628">
    <property type="component" value="Unassembled WGS sequence"/>
</dbReference>
<dbReference type="InterPro" id="IPR039498">
    <property type="entry name" value="NTP_transf_5"/>
</dbReference>
<dbReference type="OrthoDB" id="5497963at2"/>
<gene>
    <name evidence="1" type="ORF">A1355_19250</name>
</gene>
<evidence type="ECO:0008006" key="3">
    <source>
        <dbReference type="Google" id="ProtNLM"/>
    </source>
</evidence>
<evidence type="ECO:0000313" key="1">
    <source>
        <dbReference type="EMBL" id="OAI26127.1"/>
    </source>
</evidence>
<evidence type="ECO:0000313" key="2">
    <source>
        <dbReference type="Proteomes" id="UP000077628"/>
    </source>
</evidence>
<organism evidence="1 2">
    <name type="scientific">Methylomonas koyamae</name>
    <dbReference type="NCBI Taxonomy" id="702114"/>
    <lineage>
        <taxon>Bacteria</taxon>
        <taxon>Pseudomonadati</taxon>
        <taxon>Pseudomonadota</taxon>
        <taxon>Gammaproteobacteria</taxon>
        <taxon>Methylococcales</taxon>
        <taxon>Methylococcaceae</taxon>
        <taxon>Methylomonas</taxon>
    </lineage>
</organism>
<keyword evidence="2" id="KW-1185">Reference proteome</keyword>
<dbReference type="AlphaFoldDB" id="A0A177P716"/>
<dbReference type="RefSeq" id="WP_082885328.1">
    <property type="nucleotide sequence ID" value="NZ_LUUK01000032.1"/>
</dbReference>
<proteinExistence type="predicted"/>